<keyword evidence="3" id="KW-1185">Reference proteome</keyword>
<sequence>DVLIVDEASQIQLADYIPVFHRFHKSLKRVCFVGDHKQLAPYGQSDFPDLQSVFEVDHLVGHATFLDTQYRMPLPVGHFISKHVYDDKLKSVHKINASNCVQFVDVDDGVEEKVSGGSSKNTREVQVAILCARQMQKSRKSYRILTGYDAQRQAIEDALKKAGLKWEDIVFNVDSFQGNEADFVIVSVVRTKSPGFL</sequence>
<dbReference type="InterPro" id="IPR047187">
    <property type="entry name" value="SF1_C_Upf1"/>
</dbReference>
<dbReference type="Proteomes" id="UP000886523">
    <property type="component" value="Unassembled WGS sequence"/>
</dbReference>
<comment type="caution">
    <text evidence="2">The sequence shown here is derived from an EMBL/GenBank/DDBJ whole genome shotgun (WGS) entry which is preliminary data.</text>
</comment>
<dbReference type="InterPro" id="IPR045055">
    <property type="entry name" value="DNA2/NAM7-like"/>
</dbReference>
<dbReference type="Gene3D" id="3.40.50.300">
    <property type="entry name" value="P-loop containing nucleotide triphosphate hydrolases"/>
    <property type="match status" value="2"/>
</dbReference>
<feature type="non-terminal residue" evidence="2">
    <location>
        <position position="1"/>
    </location>
</feature>
<feature type="domain" description="DNA2/NAM7 helicase-like C-terminal" evidence="1">
    <location>
        <begin position="61"/>
        <end position="193"/>
    </location>
</feature>
<dbReference type="CDD" id="cd17934">
    <property type="entry name" value="DEXXQc_Upf1-like"/>
    <property type="match status" value="1"/>
</dbReference>
<accession>A0A9P6AS19</accession>
<dbReference type="SUPFAM" id="SSF52540">
    <property type="entry name" value="P-loop containing nucleoside triphosphate hydrolases"/>
    <property type="match status" value="1"/>
</dbReference>
<evidence type="ECO:0000313" key="3">
    <source>
        <dbReference type="Proteomes" id="UP000886523"/>
    </source>
</evidence>
<organism evidence="2 3">
    <name type="scientific">Hydnum rufescens UP504</name>
    <dbReference type="NCBI Taxonomy" id="1448309"/>
    <lineage>
        <taxon>Eukaryota</taxon>
        <taxon>Fungi</taxon>
        <taxon>Dikarya</taxon>
        <taxon>Basidiomycota</taxon>
        <taxon>Agaricomycotina</taxon>
        <taxon>Agaricomycetes</taxon>
        <taxon>Cantharellales</taxon>
        <taxon>Hydnaceae</taxon>
        <taxon>Hydnum</taxon>
    </lineage>
</organism>
<dbReference type="CDD" id="cd18808">
    <property type="entry name" value="SF1_C_Upf1"/>
    <property type="match status" value="1"/>
</dbReference>
<dbReference type="EMBL" id="MU129008">
    <property type="protein sequence ID" value="KAF9510873.1"/>
    <property type="molecule type" value="Genomic_DNA"/>
</dbReference>
<dbReference type="InterPro" id="IPR041679">
    <property type="entry name" value="DNA2/NAM7-like_C"/>
</dbReference>
<proteinExistence type="predicted"/>
<dbReference type="Pfam" id="PF13087">
    <property type="entry name" value="AAA_12"/>
    <property type="match status" value="1"/>
</dbReference>
<evidence type="ECO:0000313" key="2">
    <source>
        <dbReference type="EMBL" id="KAF9510873.1"/>
    </source>
</evidence>
<dbReference type="PANTHER" id="PTHR10887:SF495">
    <property type="entry name" value="HELICASE SENATAXIN ISOFORM X1-RELATED"/>
    <property type="match status" value="1"/>
</dbReference>
<protein>
    <recommendedName>
        <fullName evidence="1">DNA2/NAM7 helicase-like C-terminal domain-containing protein</fullName>
    </recommendedName>
</protein>
<name>A0A9P6AS19_9AGAM</name>
<reference evidence="2" key="1">
    <citation type="journal article" date="2020" name="Nat. Commun.">
        <title>Large-scale genome sequencing of mycorrhizal fungi provides insights into the early evolution of symbiotic traits.</title>
        <authorList>
            <person name="Miyauchi S."/>
            <person name="Kiss E."/>
            <person name="Kuo A."/>
            <person name="Drula E."/>
            <person name="Kohler A."/>
            <person name="Sanchez-Garcia M."/>
            <person name="Morin E."/>
            <person name="Andreopoulos B."/>
            <person name="Barry K.W."/>
            <person name="Bonito G."/>
            <person name="Buee M."/>
            <person name="Carver A."/>
            <person name="Chen C."/>
            <person name="Cichocki N."/>
            <person name="Clum A."/>
            <person name="Culley D."/>
            <person name="Crous P.W."/>
            <person name="Fauchery L."/>
            <person name="Girlanda M."/>
            <person name="Hayes R.D."/>
            <person name="Keri Z."/>
            <person name="LaButti K."/>
            <person name="Lipzen A."/>
            <person name="Lombard V."/>
            <person name="Magnuson J."/>
            <person name="Maillard F."/>
            <person name="Murat C."/>
            <person name="Nolan M."/>
            <person name="Ohm R.A."/>
            <person name="Pangilinan J."/>
            <person name="Pereira M.F."/>
            <person name="Perotto S."/>
            <person name="Peter M."/>
            <person name="Pfister S."/>
            <person name="Riley R."/>
            <person name="Sitrit Y."/>
            <person name="Stielow J.B."/>
            <person name="Szollosi G."/>
            <person name="Zifcakova L."/>
            <person name="Stursova M."/>
            <person name="Spatafora J.W."/>
            <person name="Tedersoo L."/>
            <person name="Vaario L.M."/>
            <person name="Yamada A."/>
            <person name="Yan M."/>
            <person name="Wang P."/>
            <person name="Xu J."/>
            <person name="Bruns T."/>
            <person name="Baldrian P."/>
            <person name="Vilgalys R."/>
            <person name="Dunand C."/>
            <person name="Henrissat B."/>
            <person name="Grigoriev I.V."/>
            <person name="Hibbett D."/>
            <person name="Nagy L.G."/>
            <person name="Martin F.M."/>
        </authorList>
    </citation>
    <scope>NUCLEOTIDE SEQUENCE</scope>
    <source>
        <strain evidence="2">UP504</strain>
    </source>
</reference>
<dbReference type="AlphaFoldDB" id="A0A9P6AS19"/>
<dbReference type="PANTHER" id="PTHR10887">
    <property type="entry name" value="DNA2/NAM7 HELICASE FAMILY"/>
    <property type="match status" value="1"/>
</dbReference>
<evidence type="ECO:0000259" key="1">
    <source>
        <dbReference type="Pfam" id="PF13087"/>
    </source>
</evidence>
<dbReference type="InterPro" id="IPR027417">
    <property type="entry name" value="P-loop_NTPase"/>
</dbReference>
<feature type="non-terminal residue" evidence="2">
    <location>
        <position position="197"/>
    </location>
</feature>
<dbReference type="OrthoDB" id="6513042at2759"/>
<gene>
    <name evidence="2" type="ORF">BS47DRAFT_1249813</name>
</gene>